<keyword evidence="16" id="KW-1185">Reference proteome</keyword>
<dbReference type="InterPro" id="IPR028082">
    <property type="entry name" value="Peripla_BP_I"/>
</dbReference>
<comment type="similarity">
    <text evidence="2">Belongs to the G-protein coupled receptor 3 family.</text>
</comment>
<dbReference type="InParanoid" id="A0A7M7J1C3"/>
<comment type="subcellular location">
    <subcellularLocation>
        <location evidence="1">Cell membrane</location>
        <topology evidence="1">Multi-pass membrane protein</topology>
    </subcellularLocation>
</comment>
<evidence type="ECO:0000256" key="11">
    <source>
        <dbReference type="ARBA" id="ARBA00054813"/>
    </source>
</evidence>
<evidence type="ECO:0000256" key="5">
    <source>
        <dbReference type="ARBA" id="ARBA00022989"/>
    </source>
</evidence>
<dbReference type="InterPro" id="IPR038550">
    <property type="entry name" value="GPCR_3_9-Cys_sf"/>
</dbReference>
<dbReference type="PRINTS" id="PR00593">
    <property type="entry name" value="MTABOTROPICR"/>
</dbReference>
<dbReference type="InterPro" id="IPR000162">
    <property type="entry name" value="GPCR_3_mtglu_rcpt"/>
</dbReference>
<dbReference type="CTD" id="43838"/>
<feature type="transmembrane region" description="Helical" evidence="13">
    <location>
        <begin position="889"/>
        <end position="910"/>
    </location>
</feature>
<feature type="transmembrane region" description="Helical" evidence="13">
    <location>
        <begin position="1011"/>
        <end position="1033"/>
    </location>
</feature>
<evidence type="ECO:0000256" key="9">
    <source>
        <dbReference type="ARBA" id="ARBA00023180"/>
    </source>
</evidence>
<dbReference type="GO" id="GO:0004930">
    <property type="term" value="F:G protein-coupled receptor activity"/>
    <property type="evidence" value="ECO:0007669"/>
    <property type="project" value="UniProtKB-KW"/>
</dbReference>
<feature type="transmembrane region" description="Helical" evidence="13">
    <location>
        <begin position="980"/>
        <end position="999"/>
    </location>
</feature>
<dbReference type="KEGG" id="vde:111243762"/>
<dbReference type="InterPro" id="IPR017979">
    <property type="entry name" value="GPCR_3_CS"/>
</dbReference>
<keyword evidence="8" id="KW-0675">Receptor</keyword>
<evidence type="ECO:0000256" key="12">
    <source>
        <dbReference type="SAM" id="MobiDB-lite"/>
    </source>
</evidence>
<accession>A0A7M7J1C3</accession>
<evidence type="ECO:0000256" key="3">
    <source>
        <dbReference type="ARBA" id="ARBA00022475"/>
    </source>
</evidence>
<dbReference type="EnsemblMetazoa" id="XM_022789810">
    <property type="protein sequence ID" value="XP_022645545"/>
    <property type="gene ID" value="LOC111243762"/>
</dbReference>
<keyword evidence="10" id="KW-0807">Transducer</keyword>
<keyword evidence="9" id="KW-0325">Glycoprotein</keyword>
<evidence type="ECO:0000256" key="1">
    <source>
        <dbReference type="ARBA" id="ARBA00004651"/>
    </source>
</evidence>
<dbReference type="InterPro" id="IPR001828">
    <property type="entry name" value="ANF_lig-bd_rcpt"/>
</dbReference>
<dbReference type="FunCoup" id="A0A7M7J1C3">
    <property type="interactions" value="233"/>
</dbReference>
<feature type="transmembrane region" description="Helical" evidence="13">
    <location>
        <begin position="818"/>
        <end position="842"/>
    </location>
</feature>
<feature type="transmembrane region" description="Helical" evidence="13">
    <location>
        <begin position="931"/>
        <end position="952"/>
    </location>
</feature>
<reference evidence="15" key="1">
    <citation type="submission" date="2021-01" db="UniProtKB">
        <authorList>
            <consortium name="EnsemblMetazoa"/>
        </authorList>
    </citation>
    <scope>IDENTIFICATION</scope>
</reference>
<dbReference type="InterPro" id="IPR050726">
    <property type="entry name" value="mGluR"/>
</dbReference>
<organism evidence="15 16">
    <name type="scientific">Varroa destructor</name>
    <name type="common">Honeybee mite</name>
    <dbReference type="NCBI Taxonomy" id="109461"/>
    <lineage>
        <taxon>Eukaryota</taxon>
        <taxon>Metazoa</taxon>
        <taxon>Ecdysozoa</taxon>
        <taxon>Arthropoda</taxon>
        <taxon>Chelicerata</taxon>
        <taxon>Arachnida</taxon>
        <taxon>Acari</taxon>
        <taxon>Parasitiformes</taxon>
        <taxon>Mesostigmata</taxon>
        <taxon>Gamasina</taxon>
        <taxon>Dermanyssoidea</taxon>
        <taxon>Varroidae</taxon>
        <taxon>Varroa</taxon>
    </lineage>
</organism>
<evidence type="ECO:0000256" key="4">
    <source>
        <dbReference type="ARBA" id="ARBA00022692"/>
    </source>
</evidence>
<dbReference type="PRINTS" id="PR00248">
    <property type="entry name" value="GPCRMGR"/>
</dbReference>
<dbReference type="Gene3D" id="2.10.50.30">
    <property type="entry name" value="GPCR, family 3, nine cysteines domain"/>
    <property type="match status" value="1"/>
</dbReference>
<evidence type="ECO:0000256" key="2">
    <source>
        <dbReference type="ARBA" id="ARBA00007242"/>
    </source>
</evidence>
<keyword evidence="4 13" id="KW-0812">Transmembrane</keyword>
<dbReference type="InterPro" id="IPR011500">
    <property type="entry name" value="GPCR_3_9-Cys_dom"/>
</dbReference>
<feature type="region of interest" description="Disordered" evidence="12">
    <location>
        <begin position="1088"/>
        <end position="1124"/>
    </location>
</feature>
<dbReference type="CDD" id="cd15934">
    <property type="entry name" value="7tmC_mGluRs_group2_3"/>
    <property type="match status" value="1"/>
</dbReference>
<dbReference type="FunFam" id="2.10.50.30:FF:000001">
    <property type="entry name" value="metabotropic glutamate receptor 1"/>
    <property type="match status" value="1"/>
</dbReference>
<dbReference type="InterPro" id="IPR017978">
    <property type="entry name" value="GPCR_3_C"/>
</dbReference>
<dbReference type="OMA" id="MDEFTCT"/>
<feature type="domain" description="G-protein coupled receptors family 3 profile" evidence="14">
    <location>
        <begin position="819"/>
        <end position="1085"/>
    </location>
</feature>
<dbReference type="InterPro" id="IPR000337">
    <property type="entry name" value="GPCR_3"/>
</dbReference>
<evidence type="ECO:0000313" key="15">
    <source>
        <dbReference type="EnsemblMetazoa" id="XP_022645545"/>
    </source>
</evidence>
<feature type="compositionally biased region" description="Gly residues" evidence="12">
    <location>
        <begin position="1096"/>
        <end position="1115"/>
    </location>
</feature>
<evidence type="ECO:0000256" key="13">
    <source>
        <dbReference type="SAM" id="Phobius"/>
    </source>
</evidence>
<evidence type="ECO:0000256" key="8">
    <source>
        <dbReference type="ARBA" id="ARBA00023170"/>
    </source>
</evidence>
<evidence type="ECO:0000259" key="14">
    <source>
        <dbReference type="PROSITE" id="PS50259"/>
    </source>
</evidence>
<proteinExistence type="inferred from homology"/>
<evidence type="ECO:0000313" key="16">
    <source>
        <dbReference type="Proteomes" id="UP000594260"/>
    </source>
</evidence>
<evidence type="ECO:0000256" key="7">
    <source>
        <dbReference type="ARBA" id="ARBA00023136"/>
    </source>
</evidence>
<dbReference type="Gene3D" id="3.40.50.2300">
    <property type="match status" value="2"/>
</dbReference>
<dbReference type="AlphaFoldDB" id="A0A7M7J1C3"/>
<dbReference type="Pfam" id="PF00003">
    <property type="entry name" value="7tm_3"/>
    <property type="match status" value="1"/>
</dbReference>
<dbReference type="OrthoDB" id="425344at2759"/>
<dbReference type="FunFam" id="3.40.50.2300:FF:000145">
    <property type="entry name" value="Glutamate receptor, metabotropic"/>
    <property type="match status" value="1"/>
</dbReference>
<dbReference type="Pfam" id="PF07562">
    <property type="entry name" value="NCD3G"/>
    <property type="match status" value="1"/>
</dbReference>
<dbReference type="GeneID" id="111243762"/>
<evidence type="ECO:0000256" key="10">
    <source>
        <dbReference type="ARBA" id="ARBA00023224"/>
    </source>
</evidence>
<name>A0A7M7J1C3_VARDE</name>
<feature type="compositionally biased region" description="Polar residues" evidence="12">
    <location>
        <begin position="1219"/>
        <end position="1229"/>
    </location>
</feature>
<dbReference type="PROSITE" id="PS00980">
    <property type="entry name" value="G_PROTEIN_RECEP_F3_2"/>
    <property type="match status" value="1"/>
</dbReference>
<dbReference type="Proteomes" id="UP000594260">
    <property type="component" value="Unplaced"/>
</dbReference>
<feature type="transmembrane region" description="Helical" evidence="13">
    <location>
        <begin position="1039"/>
        <end position="1062"/>
    </location>
</feature>
<keyword evidence="3" id="KW-1003">Cell membrane</keyword>
<feature type="transmembrane region" description="Helical" evidence="13">
    <location>
        <begin position="857"/>
        <end position="877"/>
    </location>
</feature>
<comment type="function">
    <text evidence="11">G-protein coupled receptor for glutamate. Ligand binding causes a conformation change that triggers signaling via guanine nucleotide-binding proteins (G proteins) and modulates the activity of down-stream effectors.</text>
</comment>
<keyword evidence="5 13" id="KW-1133">Transmembrane helix</keyword>
<dbReference type="PANTHER" id="PTHR24060">
    <property type="entry name" value="METABOTROPIC GLUTAMATE RECEPTOR"/>
    <property type="match status" value="1"/>
</dbReference>
<evidence type="ECO:0000256" key="6">
    <source>
        <dbReference type="ARBA" id="ARBA00023040"/>
    </source>
</evidence>
<sequence>MTPQRWGSTPDCVGAVTVEEAQEGDGTFYYFPSPHIRGLCSPVLAERSPVITVEKDSRLIDIVDAVRGGVDMCFNTNSCISFEKAACSTNNETSERRACNDSAKANCCGMQRTNFPRRLLAQENIALILDGISRFIGESRISSILSSVAQLPANRLNSSLFLQPSLMAAATPFFTMALADRQSIAVMSLSMILALVSAAWRMVGDVLYGCGADRSGIWGVRLLLLAGLLSGEAGRGAQGGAGGGAHALKAHIPGDIILGGLFPIHVKGENAKCGGINKDRGIQRLEAMLFAIDRINEDETLLPGVRLGATILDTCSSDSYALNQSLEFIRASINTADPHNYYCHGGGNLTLKPEASAAISGVIGGSYSEVSLQVANLLRLFRIPQISPASTGTALSDKTRYDFFARTVPPDTFQALAMVAVVETFNWSYVSLVYSEGQYGESGQEQFTKEARHHNICIAISEKIPHSATEQQYLSALERLQQKPNAKVVVLFVRADHAEGVLRAAKELKRKYRDRLQSFDFYWIASDGWGARALSEDMQEAAEGAITIELESRRIEAFDRYMLDLTVENNERNPWFRDYWEALFECKIRNTSSEKEKLPQGISGSNSSLPSCSENLNISSTKDGYKQENKVQFVVDAVYAMAHAIDSVRERVCGAHGVCPRLKEVDGGLIYQALLNVSFVDLVNSTVRFDEKGDAQAPYIIYNYRRNYSSGELQYIQVGKWLGVEEGLELMAGDITFGRRETHDRVIPVSVCSAECGIGEVKKVQAGDHCCWICTRCEPHEFVVNESTCADCGPSRWPHPHKRSCFDLPVQHMQWNNLFSAVPIAVALLGIVLTCGTIAVFVRNNETPIVKASGRELSYMLLSGILICYLMTFVLLLKPTPVSCTAQRFGVGLGFSIIYGSLLTKTNRISRIFDSARRSARRPSFISPKSQMVITCMLISVQVMATLVWFVLEPPATRTEYPEGRRNQVILKCKIRDSSFLVSLVYNMFLITTCTVYAIKTRKIPENFNESKFIGFTMYTTCIIWLAFVPIYFGTGNNFQVQITTLCVSISLSAYVALFCLFSPKVYIILFHPDKNVRKLTMNSATYKKAPTSSTTGGGGGAGGGPPGHNLGSGHGTAVNNQPPTTCTTGTADSCVETVKLVPVATISQHTLQQTSPEMTVAQALRGAPPCSQPTQIEGGRCFQGANTGECVTSDQPRLPGQYSSASRATPSSSPPATGNKSPCDQGSTMMKAVDDRGGGDCDSMQSL</sequence>
<feature type="region of interest" description="Disordered" evidence="12">
    <location>
        <begin position="1193"/>
        <end position="1248"/>
    </location>
</feature>
<keyword evidence="6" id="KW-0297">G-protein coupled receptor</keyword>
<dbReference type="PROSITE" id="PS00981">
    <property type="entry name" value="G_PROTEIN_RECEP_F3_3"/>
    <property type="match status" value="1"/>
</dbReference>
<keyword evidence="7 13" id="KW-0472">Membrane</keyword>
<feature type="compositionally biased region" description="Low complexity" evidence="12">
    <location>
        <begin position="1204"/>
        <end position="1218"/>
    </location>
</feature>
<dbReference type="PROSITE" id="PS50259">
    <property type="entry name" value="G_PROTEIN_RECEP_F3_4"/>
    <property type="match status" value="1"/>
</dbReference>
<protein>
    <recommendedName>
        <fullName evidence="14">G-protein coupled receptors family 3 profile domain-containing protein</fullName>
    </recommendedName>
</protein>
<dbReference type="GO" id="GO:0005886">
    <property type="term" value="C:plasma membrane"/>
    <property type="evidence" value="ECO:0007669"/>
    <property type="project" value="UniProtKB-SubCell"/>
</dbReference>
<dbReference type="RefSeq" id="XP_022645545.1">
    <property type="nucleotide sequence ID" value="XM_022789810.1"/>
</dbReference>
<dbReference type="SUPFAM" id="SSF53822">
    <property type="entry name" value="Periplasmic binding protein-like I"/>
    <property type="match status" value="1"/>
</dbReference>
<dbReference type="Pfam" id="PF01094">
    <property type="entry name" value="ANF_receptor"/>
    <property type="match status" value="1"/>
</dbReference>